<dbReference type="AlphaFoldDB" id="V6K8D7"/>
<feature type="compositionally biased region" description="Low complexity" evidence="1">
    <location>
        <begin position="24"/>
        <end position="44"/>
    </location>
</feature>
<name>V6K8D7_STRRC</name>
<comment type="caution">
    <text evidence="2">The sequence shown here is derived from an EMBL/GenBank/DDBJ whole genome shotgun (WGS) entry which is preliminary data.</text>
</comment>
<evidence type="ECO:0000256" key="1">
    <source>
        <dbReference type="SAM" id="MobiDB-lite"/>
    </source>
</evidence>
<dbReference type="EMBL" id="AWQX01000194">
    <property type="protein sequence ID" value="EST28435.1"/>
    <property type="molecule type" value="Genomic_DNA"/>
</dbReference>
<sequence length="75" mass="7643">MRQKEQIGLYRGQGAGMSDSETVPSATPQSAAALPAGAGKSASGRFGEPEFDTADFLRTADRAGALRPLCTGCGP</sequence>
<protein>
    <submittedName>
        <fullName evidence="2">Uncharacterized protein</fullName>
    </submittedName>
</protein>
<feature type="region of interest" description="Disordered" evidence="1">
    <location>
        <begin position="1"/>
        <end position="48"/>
    </location>
</feature>
<dbReference type="HOGENOM" id="CLU_2669620_0_0_11"/>
<dbReference type="Proteomes" id="UP000017984">
    <property type="component" value="Chromosome"/>
</dbReference>
<reference evidence="2 3" key="1">
    <citation type="journal article" date="2014" name="Genome Announc.">
        <title>Draft Genome Sequence of Streptomyces roseochromogenes subsp. oscitans DS 12.976, Producer of the Aminocoumarin Antibiotic Clorobiocin.</title>
        <authorList>
            <person name="Ruckert C."/>
            <person name="Kalinowski J."/>
            <person name="Heide L."/>
            <person name="Apel A.K."/>
        </authorList>
    </citation>
    <scope>NUCLEOTIDE SEQUENCE [LARGE SCALE GENOMIC DNA]</scope>
    <source>
        <strain evidence="2 3">DS 12.976</strain>
    </source>
</reference>
<accession>V6K8D7</accession>
<dbReference type="PATRIC" id="fig|1352936.5.peg.4685"/>
<evidence type="ECO:0000313" key="2">
    <source>
        <dbReference type="EMBL" id="EST28435.1"/>
    </source>
</evidence>
<proteinExistence type="predicted"/>
<evidence type="ECO:0000313" key="3">
    <source>
        <dbReference type="Proteomes" id="UP000017984"/>
    </source>
</evidence>
<keyword evidence="3" id="KW-1185">Reference proteome</keyword>
<organism evidence="2 3">
    <name type="scientific">Streptomyces roseochromogenus subsp. oscitans DS 12.976</name>
    <dbReference type="NCBI Taxonomy" id="1352936"/>
    <lineage>
        <taxon>Bacteria</taxon>
        <taxon>Bacillati</taxon>
        <taxon>Actinomycetota</taxon>
        <taxon>Actinomycetes</taxon>
        <taxon>Kitasatosporales</taxon>
        <taxon>Streptomycetaceae</taxon>
        <taxon>Streptomyces</taxon>
    </lineage>
</organism>
<gene>
    <name evidence="2" type="ORF">M878_22440</name>
</gene>